<dbReference type="OrthoDB" id="1191200at2"/>
<sequence>MMKRLLIIIFFIAISCKEELSDNYRGYVFNLKKEPIQNVKIYERRDSTKYVFTKKNGYFSLKPRSLNFVDDLIFEKEGYITDTVYSYSATRKRNKTHFLTNRSDTLFIEEIKPIALPNKDGYK</sequence>
<reference evidence="1 2" key="1">
    <citation type="submission" date="2016-11" db="EMBL/GenBank/DDBJ databases">
        <authorList>
            <person name="Jaros S."/>
            <person name="Januszkiewicz K."/>
            <person name="Wedrychowicz H."/>
        </authorList>
    </citation>
    <scope>NUCLEOTIDE SEQUENCE [LARGE SCALE GENOMIC DNA]</scope>
    <source>
        <strain evidence="1">NCIMB 2154T</strain>
    </source>
</reference>
<evidence type="ECO:0000313" key="1">
    <source>
        <dbReference type="EMBL" id="SFZ79966.1"/>
    </source>
</evidence>
<dbReference type="AlphaFoldDB" id="A0A2H1E5E4"/>
<keyword evidence="2" id="KW-1185">Reference proteome</keyword>
<dbReference type="InterPro" id="IPR008969">
    <property type="entry name" value="CarboxyPept-like_regulatory"/>
</dbReference>
<evidence type="ECO:0008006" key="3">
    <source>
        <dbReference type="Google" id="ProtNLM"/>
    </source>
</evidence>
<proteinExistence type="predicted"/>
<accession>A0A2H1E5E4</accession>
<dbReference type="SUPFAM" id="SSF49464">
    <property type="entry name" value="Carboxypeptidase regulatory domain-like"/>
    <property type="match status" value="1"/>
</dbReference>
<name>A0A2H1E5E4_9FLAO</name>
<gene>
    <name evidence="1" type="ORF">MARIT_0045</name>
</gene>
<organism evidence="1 2">
    <name type="scientific">Tenacibaculum maritimum NCIMB 2154</name>
    <dbReference type="NCBI Taxonomy" id="1349785"/>
    <lineage>
        <taxon>Bacteria</taxon>
        <taxon>Pseudomonadati</taxon>
        <taxon>Bacteroidota</taxon>
        <taxon>Flavobacteriia</taxon>
        <taxon>Flavobacteriales</taxon>
        <taxon>Flavobacteriaceae</taxon>
        <taxon>Tenacibaculum</taxon>
    </lineage>
</organism>
<dbReference type="KEGG" id="tmar:MARIT_0045"/>
<dbReference type="PROSITE" id="PS51257">
    <property type="entry name" value="PROKAR_LIPOPROTEIN"/>
    <property type="match status" value="1"/>
</dbReference>
<dbReference type="EMBL" id="LT634361">
    <property type="protein sequence ID" value="SFZ79966.1"/>
    <property type="molecule type" value="Genomic_DNA"/>
</dbReference>
<evidence type="ECO:0000313" key="2">
    <source>
        <dbReference type="Proteomes" id="UP000231564"/>
    </source>
</evidence>
<protein>
    <recommendedName>
        <fullName evidence="3">Lipoprotein</fullName>
    </recommendedName>
</protein>
<dbReference type="RefSeq" id="WP_157926153.1">
    <property type="nucleotide sequence ID" value="NZ_CP138495.1"/>
</dbReference>
<dbReference type="Proteomes" id="UP000231564">
    <property type="component" value="Chromosome MARIT"/>
</dbReference>
<dbReference type="GeneID" id="47721658"/>